<dbReference type="GO" id="GO:0016747">
    <property type="term" value="F:acyltransferase activity, transferring groups other than amino-acyl groups"/>
    <property type="evidence" value="ECO:0007669"/>
    <property type="project" value="InterPro"/>
</dbReference>
<evidence type="ECO:0000313" key="2">
    <source>
        <dbReference type="EMBL" id="KAF6816278.1"/>
    </source>
</evidence>
<dbReference type="PANTHER" id="PTHR43233:SF1">
    <property type="entry name" value="FAMILY N-ACETYLTRANSFERASE, PUTATIVE (AFU_ORTHOLOGUE AFUA_6G03350)-RELATED"/>
    <property type="match status" value="1"/>
</dbReference>
<dbReference type="Proteomes" id="UP000654918">
    <property type="component" value="Unassembled WGS sequence"/>
</dbReference>
<organism evidence="2 3">
    <name type="scientific">Colletotrichum plurivorum</name>
    <dbReference type="NCBI Taxonomy" id="2175906"/>
    <lineage>
        <taxon>Eukaryota</taxon>
        <taxon>Fungi</taxon>
        <taxon>Dikarya</taxon>
        <taxon>Ascomycota</taxon>
        <taxon>Pezizomycotina</taxon>
        <taxon>Sordariomycetes</taxon>
        <taxon>Hypocreomycetidae</taxon>
        <taxon>Glomerellales</taxon>
        <taxon>Glomerellaceae</taxon>
        <taxon>Colletotrichum</taxon>
        <taxon>Colletotrichum orchidearum species complex</taxon>
    </lineage>
</organism>
<sequence>MTSTASELRTRKWTRDHYLVSTDPSLVPIADLNAAFASEACYWAKPLPEPAVAEMLQQSLCFGLYDLVGPAGSAFIGFARVITDFTTFAFVTDVWVDPSTQGKGLGRWLVGCVQEVLEGMPHLRRSMLLTSDWERSVPFYERLMKMEVFGSRPGEGAAIMQMKGRGYVI</sequence>
<dbReference type="EMBL" id="WIGO01000340">
    <property type="protein sequence ID" value="KAF6816278.1"/>
    <property type="molecule type" value="Genomic_DNA"/>
</dbReference>
<gene>
    <name evidence="2" type="ORF">CPLU01_13912</name>
</gene>
<dbReference type="SUPFAM" id="SSF55729">
    <property type="entry name" value="Acyl-CoA N-acyltransferases (Nat)"/>
    <property type="match status" value="1"/>
</dbReference>
<feature type="domain" description="N-acetyltransferase" evidence="1">
    <location>
        <begin position="22"/>
        <end position="169"/>
    </location>
</feature>
<accession>A0A8H6JPF2</accession>
<protein>
    <submittedName>
        <fullName evidence="2">Acetyltransferase</fullName>
    </submittedName>
</protein>
<keyword evidence="2" id="KW-0808">Transferase</keyword>
<evidence type="ECO:0000259" key="1">
    <source>
        <dbReference type="PROSITE" id="PS51186"/>
    </source>
</evidence>
<dbReference type="InterPro" id="IPR053144">
    <property type="entry name" value="Acetyltransferase_Butenolide"/>
</dbReference>
<dbReference type="CDD" id="cd04301">
    <property type="entry name" value="NAT_SF"/>
    <property type="match status" value="1"/>
</dbReference>
<dbReference type="PANTHER" id="PTHR43233">
    <property type="entry name" value="FAMILY N-ACETYLTRANSFERASE, PUTATIVE (AFU_ORTHOLOGUE AFUA_6G03350)-RELATED"/>
    <property type="match status" value="1"/>
</dbReference>
<reference evidence="2" key="1">
    <citation type="journal article" date="2020" name="Phytopathology">
        <title>Genome Sequence Resources of Colletotrichum truncatum, C. plurivorum, C. musicola, and C. sojae: Four Species Pathogenic to Soybean (Glycine max).</title>
        <authorList>
            <person name="Rogerio F."/>
            <person name="Boufleur T.R."/>
            <person name="Ciampi-Guillardi M."/>
            <person name="Sukno S.A."/>
            <person name="Thon M.R."/>
            <person name="Massola Junior N.S."/>
            <person name="Baroncelli R."/>
        </authorList>
    </citation>
    <scope>NUCLEOTIDE SEQUENCE</scope>
    <source>
        <strain evidence="2">LFN00145</strain>
    </source>
</reference>
<dbReference type="PROSITE" id="PS51186">
    <property type="entry name" value="GNAT"/>
    <property type="match status" value="1"/>
</dbReference>
<comment type="caution">
    <text evidence="2">The sequence shown here is derived from an EMBL/GenBank/DDBJ whole genome shotgun (WGS) entry which is preliminary data.</text>
</comment>
<dbReference type="Pfam" id="PF00583">
    <property type="entry name" value="Acetyltransf_1"/>
    <property type="match status" value="1"/>
</dbReference>
<dbReference type="InterPro" id="IPR000182">
    <property type="entry name" value="GNAT_dom"/>
</dbReference>
<dbReference type="InterPro" id="IPR016181">
    <property type="entry name" value="Acyl_CoA_acyltransferase"/>
</dbReference>
<evidence type="ECO:0000313" key="3">
    <source>
        <dbReference type="Proteomes" id="UP000654918"/>
    </source>
</evidence>
<dbReference type="AlphaFoldDB" id="A0A8H6JPF2"/>
<dbReference type="Gene3D" id="3.40.630.30">
    <property type="match status" value="1"/>
</dbReference>
<proteinExistence type="predicted"/>
<name>A0A8H6JPF2_9PEZI</name>
<keyword evidence="3" id="KW-1185">Reference proteome</keyword>